<keyword evidence="2" id="KW-1185">Reference proteome</keyword>
<organism evidence="1 2">
    <name type="scientific">Harryflintia acetispora</name>
    <dbReference type="NCBI Taxonomy" id="1849041"/>
    <lineage>
        <taxon>Bacteria</taxon>
        <taxon>Bacillati</taxon>
        <taxon>Bacillota</taxon>
        <taxon>Clostridia</taxon>
        <taxon>Eubacteriales</taxon>
        <taxon>Oscillospiraceae</taxon>
        <taxon>Harryflintia</taxon>
    </lineage>
</organism>
<proteinExistence type="predicted"/>
<accession>A0A9X8UKK7</accession>
<dbReference type="Proteomes" id="UP000294682">
    <property type="component" value="Unassembled WGS sequence"/>
</dbReference>
<evidence type="ECO:0008006" key="3">
    <source>
        <dbReference type="Google" id="ProtNLM"/>
    </source>
</evidence>
<protein>
    <recommendedName>
        <fullName evidence="3">Hydroxymyristoyl-ACP dehydratase</fullName>
    </recommendedName>
</protein>
<dbReference type="EMBL" id="SLUK01000002">
    <property type="protein sequence ID" value="TCL44646.1"/>
    <property type="molecule type" value="Genomic_DNA"/>
</dbReference>
<reference evidence="1 2" key="1">
    <citation type="submission" date="2019-03" db="EMBL/GenBank/DDBJ databases">
        <title>Genomic Encyclopedia of Type Strains, Phase IV (KMG-IV): sequencing the most valuable type-strain genomes for metagenomic binning, comparative biology and taxonomic classification.</title>
        <authorList>
            <person name="Goeker M."/>
        </authorList>
    </citation>
    <scope>NUCLEOTIDE SEQUENCE [LARGE SCALE GENOMIC DNA]</scope>
    <source>
        <strain evidence="1 2">DSM 100433</strain>
    </source>
</reference>
<name>A0A9X8UKK7_9FIRM</name>
<dbReference type="AlphaFoldDB" id="A0A9X8UKK7"/>
<sequence>MNLVPCSKHCRHQREGYCALEGISEPVSVQEKECSFFSPLPLKDAGKGAAQIRSGDQPDV</sequence>
<gene>
    <name evidence="1" type="ORF">EDD78_102272</name>
</gene>
<comment type="caution">
    <text evidence="1">The sequence shown here is derived from an EMBL/GenBank/DDBJ whole genome shotgun (WGS) entry which is preliminary data.</text>
</comment>
<evidence type="ECO:0000313" key="2">
    <source>
        <dbReference type="Proteomes" id="UP000294682"/>
    </source>
</evidence>
<evidence type="ECO:0000313" key="1">
    <source>
        <dbReference type="EMBL" id="TCL44646.1"/>
    </source>
</evidence>